<sequence>MTGGEPAGFARARAVADAVLFEGYVLYPYRASAPKNRLRWQFGVLAPPGADSSETSANRTELLAVPCGAAPALAVRVRFLQAERRPDDGSGQPPWDEGVVREIDARTSLVDGAALTVPFRTDGERLSGVLRIDVSGTDQLLKVRLQVENLTPGPVAPRSEMLLGSLIGTHTLIAADRARLLSLADPPDWAAEAAAGCDNRHTWPVLLDDTTALASPIILEDRPRVSPESPADLYDATEIDELLMLRTLTLTDDEKREARATDARAAAVVDRAESLTGPELERLHGALRRTPEDDGGVAVPGGRAVPGTRVRLCPGSRRADAQDMFLDGRTARVAAVLHDFDGATHLAVTFDDDPVAELHAAMGRHWYFAPDEVELL</sequence>
<comment type="caution">
    <text evidence="1">The sequence shown here is derived from an EMBL/GenBank/DDBJ whole genome shotgun (WGS) entry which is preliminary data.</text>
</comment>
<dbReference type="EMBL" id="WEGJ01000001">
    <property type="protein sequence ID" value="MQY10139.1"/>
    <property type="molecule type" value="Genomic_DNA"/>
</dbReference>
<gene>
    <name evidence="1" type="ORF">SRB5_02450</name>
</gene>
<accession>A0A7K0C9L5</accession>
<organism evidence="1 2">
    <name type="scientific">Streptomyces smaragdinus</name>
    <dbReference type="NCBI Taxonomy" id="2585196"/>
    <lineage>
        <taxon>Bacteria</taxon>
        <taxon>Bacillati</taxon>
        <taxon>Actinomycetota</taxon>
        <taxon>Actinomycetes</taxon>
        <taxon>Kitasatosporales</taxon>
        <taxon>Streptomycetaceae</taxon>
        <taxon>Streptomyces</taxon>
    </lineage>
</organism>
<name>A0A7K0C9L5_9ACTN</name>
<reference evidence="1 2" key="1">
    <citation type="submission" date="2019-10" db="EMBL/GenBank/DDBJ databases">
        <title>Streptomyces smaragdinus sp. nov. and Streptomyces fabii sp. nov., isolated from the gut of fungus growing-termite Macrotermes natalensis.</title>
        <authorList>
            <person name="Schwitalla J."/>
            <person name="Benndorf R."/>
            <person name="Martin K."/>
            <person name="De Beer W."/>
            <person name="Kaster A.-K."/>
            <person name="Vollmers J."/>
            <person name="Poulsen M."/>
            <person name="Beemelmanns C."/>
        </authorList>
    </citation>
    <scope>NUCLEOTIDE SEQUENCE [LARGE SCALE GENOMIC DNA]</scope>
    <source>
        <strain evidence="1 2">RB5</strain>
    </source>
</reference>
<dbReference type="RefSeq" id="WP_323376726.1">
    <property type="nucleotide sequence ID" value="NZ_WEGJ01000001.1"/>
</dbReference>
<evidence type="ECO:0000313" key="2">
    <source>
        <dbReference type="Proteomes" id="UP000466345"/>
    </source>
</evidence>
<evidence type="ECO:0000313" key="1">
    <source>
        <dbReference type="EMBL" id="MQY10139.1"/>
    </source>
</evidence>
<protein>
    <submittedName>
        <fullName evidence="1">Uncharacterized protein</fullName>
    </submittedName>
</protein>
<proteinExistence type="predicted"/>
<dbReference type="AlphaFoldDB" id="A0A7K0C9L5"/>
<dbReference type="Proteomes" id="UP000466345">
    <property type="component" value="Unassembled WGS sequence"/>
</dbReference>
<keyword evidence="2" id="KW-1185">Reference proteome</keyword>